<dbReference type="Proteomes" id="UP000256585">
    <property type="component" value="Chromosome"/>
</dbReference>
<evidence type="ECO:0000313" key="9">
    <source>
        <dbReference type="EMBL" id="AZZ65796.1"/>
    </source>
</evidence>
<gene>
    <name evidence="9" type="ORF">DMC14_001510</name>
</gene>
<evidence type="ECO:0000256" key="2">
    <source>
        <dbReference type="ARBA" id="ARBA00022448"/>
    </source>
</evidence>
<evidence type="ECO:0000256" key="7">
    <source>
        <dbReference type="SAM" id="Phobius"/>
    </source>
</evidence>
<dbReference type="PROSITE" id="PS50928">
    <property type="entry name" value="ABC_TM1"/>
    <property type="match status" value="1"/>
</dbReference>
<dbReference type="AlphaFoldDB" id="A0A3T0TUW0"/>
<feature type="transmembrane region" description="Helical" evidence="7">
    <location>
        <begin position="252"/>
        <end position="270"/>
    </location>
</feature>
<dbReference type="RefSeq" id="WP_116171806.1">
    <property type="nucleotide sequence ID" value="NZ_CP033058.2"/>
</dbReference>
<feature type="transmembrane region" description="Helical" evidence="7">
    <location>
        <begin position="401"/>
        <end position="432"/>
    </location>
</feature>
<organism evidence="9 10">
    <name type="scientific">Metamycoplasma phocicerebrale</name>
    <dbReference type="NCBI Taxonomy" id="142649"/>
    <lineage>
        <taxon>Bacteria</taxon>
        <taxon>Bacillati</taxon>
        <taxon>Mycoplasmatota</taxon>
        <taxon>Mycoplasmoidales</taxon>
        <taxon>Metamycoplasmataceae</taxon>
        <taxon>Metamycoplasma</taxon>
    </lineage>
</organism>
<dbReference type="OrthoDB" id="401373at2"/>
<evidence type="ECO:0000256" key="3">
    <source>
        <dbReference type="ARBA" id="ARBA00022475"/>
    </source>
</evidence>
<evidence type="ECO:0000256" key="4">
    <source>
        <dbReference type="ARBA" id="ARBA00022692"/>
    </source>
</evidence>
<comment type="subcellular location">
    <subcellularLocation>
        <location evidence="1">Cell membrane</location>
        <topology evidence="1">Multi-pass membrane protein</topology>
    </subcellularLocation>
</comment>
<protein>
    <submittedName>
        <fullName evidence="9">ABC transporter permease</fullName>
    </submittedName>
</protein>
<dbReference type="InterPro" id="IPR000515">
    <property type="entry name" value="MetI-like"/>
</dbReference>
<dbReference type="EMBL" id="CP033058">
    <property type="protein sequence ID" value="AZZ65796.1"/>
    <property type="molecule type" value="Genomic_DNA"/>
</dbReference>
<evidence type="ECO:0000259" key="8">
    <source>
        <dbReference type="PROSITE" id="PS50928"/>
    </source>
</evidence>
<dbReference type="InterPro" id="IPR035906">
    <property type="entry name" value="MetI-like_sf"/>
</dbReference>
<feature type="transmembrane region" description="Helical" evidence="7">
    <location>
        <begin position="95"/>
        <end position="115"/>
    </location>
</feature>
<dbReference type="GO" id="GO:0055085">
    <property type="term" value="P:transmembrane transport"/>
    <property type="evidence" value="ECO:0007669"/>
    <property type="project" value="InterPro"/>
</dbReference>
<reference evidence="9" key="1">
    <citation type="submission" date="2019-03" db="EMBL/GenBank/DDBJ databases">
        <title>Draft Sequence and Annotation of the Mycoplasma phocicerebrale Strain 1049T Genome.</title>
        <authorList>
            <person name="Frasca S.Jr."/>
            <person name="Kutish G.F."/>
            <person name="Castellanos Gell J."/>
            <person name="Michaels D.L."/>
            <person name="Brown D.R."/>
        </authorList>
    </citation>
    <scope>NUCLEOTIDE SEQUENCE</scope>
    <source>
        <strain evidence="9">1049</strain>
    </source>
</reference>
<sequence>MHATNGLFREQIKIDNNATLKKGPIRSYLKVIIWILIIAAFIGSIFIINFSFAKNGWSLFFKNWKDFFSPSSFSNLYKENLFLISIKFLWNSVKIVFLSTTLGLFFAFITSYFANYKTNSKYIAIPVKILVIFLRIFPELFFIYLFKVSFDKTLSIHFILTWFTWLWLHEYFSQTIENANFNIFYHLVKIRNSKFKAFWIEIWPQIKRKIIGFFFYAFESNLRWATILAQLGYLGIGILTNPQQEPIEFNQILIPLLILVIFLVIVEIISQNINKLFFESKTINEINHKKYKDKKIIKRFFGWLLIISALVICGFGIASLVGQKFYASEVSNYFKQMFQANWSQVHLDLSQDGIFYILLQLGALVFVTWVLIYIISYFRILIMTKSLVGSKISTIIKYTNMFIRAMPVVTIFLLFSNLFNVYAAGFVVAFAIHGVTSLSRNLAQATNAISTEKIYELKKMNYSNFWIYRHYIRPLVRLDFITLGSFQIEKTIRNFITFGSLSSSLLGEQATLNKVKKISDIAPYLWIGMIIIAVVNLVAYLIRVKFTKQKWI</sequence>
<name>A0A3T0TUW0_9BACT</name>
<feature type="transmembrane region" description="Helical" evidence="7">
    <location>
        <begin position="31"/>
        <end position="52"/>
    </location>
</feature>
<evidence type="ECO:0000256" key="5">
    <source>
        <dbReference type="ARBA" id="ARBA00022989"/>
    </source>
</evidence>
<feature type="transmembrane region" description="Helical" evidence="7">
    <location>
        <begin position="127"/>
        <end position="146"/>
    </location>
</feature>
<dbReference type="KEGG" id="mphc:DMC14_001510"/>
<accession>A0A3T0TUW0</accession>
<keyword evidence="10" id="KW-1185">Reference proteome</keyword>
<evidence type="ECO:0000256" key="1">
    <source>
        <dbReference type="ARBA" id="ARBA00004651"/>
    </source>
</evidence>
<dbReference type="GO" id="GO:0005886">
    <property type="term" value="C:plasma membrane"/>
    <property type="evidence" value="ECO:0007669"/>
    <property type="project" value="UniProtKB-SubCell"/>
</dbReference>
<proteinExistence type="predicted"/>
<feature type="transmembrane region" description="Helical" evidence="7">
    <location>
        <begin position="152"/>
        <end position="168"/>
    </location>
</feature>
<keyword evidence="2" id="KW-0813">Transport</keyword>
<feature type="transmembrane region" description="Helical" evidence="7">
    <location>
        <begin position="521"/>
        <end position="542"/>
    </location>
</feature>
<dbReference type="Gene3D" id="1.10.3720.10">
    <property type="entry name" value="MetI-like"/>
    <property type="match status" value="1"/>
</dbReference>
<keyword evidence="5 7" id="KW-1133">Transmembrane helix</keyword>
<evidence type="ECO:0000256" key="6">
    <source>
        <dbReference type="ARBA" id="ARBA00023136"/>
    </source>
</evidence>
<keyword evidence="4 7" id="KW-0812">Transmembrane</keyword>
<evidence type="ECO:0000313" key="10">
    <source>
        <dbReference type="Proteomes" id="UP000256585"/>
    </source>
</evidence>
<feature type="domain" description="ABC transmembrane type-1" evidence="8">
    <location>
        <begin position="89"/>
        <end position="270"/>
    </location>
</feature>
<feature type="transmembrane region" description="Helical" evidence="7">
    <location>
        <begin position="300"/>
        <end position="321"/>
    </location>
</feature>
<dbReference type="SUPFAM" id="SSF161098">
    <property type="entry name" value="MetI-like"/>
    <property type="match status" value="1"/>
</dbReference>
<feature type="transmembrane region" description="Helical" evidence="7">
    <location>
        <begin position="354"/>
        <end position="380"/>
    </location>
</feature>
<keyword evidence="6 7" id="KW-0472">Membrane</keyword>
<dbReference type="PANTHER" id="PTHR30043">
    <property type="entry name" value="PHOSPHONATES TRANSPORT SYSTEM PERMEASE PROTEIN"/>
    <property type="match status" value="1"/>
</dbReference>
<dbReference type="PANTHER" id="PTHR30043:SF1">
    <property type="entry name" value="ABC TRANSPORT SYSTEM PERMEASE PROTEIN P69"/>
    <property type="match status" value="1"/>
</dbReference>
<keyword evidence="3" id="KW-1003">Cell membrane</keyword>